<proteinExistence type="predicted"/>
<evidence type="ECO:0000313" key="2">
    <source>
        <dbReference type="EMBL" id="SPO38766.1"/>
    </source>
</evidence>
<reference evidence="2 3" key="1">
    <citation type="submission" date="2018-03" db="EMBL/GenBank/DDBJ databases">
        <authorList>
            <person name="Guldener U."/>
        </authorList>
    </citation>
    <scope>NUCLEOTIDE SEQUENCE [LARGE SCALE GENOMIC DNA]</scope>
    <source>
        <strain evidence="2 3">DAOM196992</strain>
    </source>
</reference>
<sequence>MIKTLDLKRRFSLRSSTSLRRPGRPKTAQDSTESSIASSQDSVGPSFAATGIAAVFAVPPTGLPRRFRRHSTSTRHTPDRFTLGEVEEVAPSEGAEAASSAATRPVAVHVYPDGARCTHPFRDLQDPTSPHKVPSLGLRYRLEEGPALSDEEEERLRDDLTRQIMHQQPDAYRPQYAFHSSLDGRRHVDLIFPRPSAFEQARKLVLTHHDRPLPLVATGSPLSKYLHVLKLTNLTGFCQYSTLFAVLTASLEPYFRIDHMWGMYQLRSRDNRREFDGQVTILGHYQHGCGPRNLPGWINYQSVDCKLWYDGRPDWCTYCKIRGPARPHLNSECTQRLLCTVCNEWGHPPTKCVLVAASTNAPESRR</sequence>
<protein>
    <submittedName>
        <fullName evidence="2">Uncharacterized protein</fullName>
    </submittedName>
</protein>
<name>A0A5C3F4A4_9BASI</name>
<gene>
    <name evidence="2" type="ORF">PSFLO_04245</name>
</gene>
<feature type="region of interest" description="Disordered" evidence="1">
    <location>
        <begin position="13"/>
        <end position="43"/>
    </location>
</feature>
<organism evidence="2 3">
    <name type="scientific">Pseudozyma flocculosa</name>
    <dbReference type="NCBI Taxonomy" id="84751"/>
    <lineage>
        <taxon>Eukaryota</taxon>
        <taxon>Fungi</taxon>
        <taxon>Dikarya</taxon>
        <taxon>Basidiomycota</taxon>
        <taxon>Ustilaginomycotina</taxon>
        <taxon>Ustilaginomycetes</taxon>
        <taxon>Ustilaginales</taxon>
        <taxon>Ustilaginaceae</taxon>
        <taxon>Pseudozyma</taxon>
    </lineage>
</organism>
<dbReference type="AlphaFoldDB" id="A0A5C3F4A4"/>
<dbReference type="Proteomes" id="UP000323386">
    <property type="component" value="Unassembled WGS sequence"/>
</dbReference>
<accession>A0A5C3F4A4</accession>
<feature type="compositionally biased region" description="Polar residues" evidence="1">
    <location>
        <begin position="28"/>
        <end position="43"/>
    </location>
</feature>
<evidence type="ECO:0000313" key="3">
    <source>
        <dbReference type="Proteomes" id="UP000323386"/>
    </source>
</evidence>
<keyword evidence="3" id="KW-1185">Reference proteome</keyword>
<dbReference type="EMBL" id="OOIP01000011">
    <property type="protein sequence ID" value="SPO38766.1"/>
    <property type="molecule type" value="Genomic_DNA"/>
</dbReference>
<evidence type="ECO:0000256" key="1">
    <source>
        <dbReference type="SAM" id="MobiDB-lite"/>
    </source>
</evidence>